<dbReference type="SUPFAM" id="SSF69593">
    <property type="entry name" value="Glycerol-3-phosphate (1)-acyltransferase"/>
    <property type="match status" value="1"/>
</dbReference>
<dbReference type="InterPro" id="IPR045851">
    <property type="entry name" value="AMP-bd_C_sf"/>
</dbReference>
<dbReference type="Proteomes" id="UP000293142">
    <property type="component" value="Unassembled WGS sequence"/>
</dbReference>
<protein>
    <submittedName>
        <fullName evidence="5">2-acyl-glycerophospho-ethanolamine acyltransferase</fullName>
    </submittedName>
</protein>
<evidence type="ECO:0000313" key="6">
    <source>
        <dbReference type="Proteomes" id="UP000293142"/>
    </source>
</evidence>
<dbReference type="PANTHER" id="PTHR43201:SF5">
    <property type="entry name" value="MEDIUM-CHAIN ACYL-COA LIGASE ACSF2, MITOCHONDRIAL"/>
    <property type="match status" value="1"/>
</dbReference>
<evidence type="ECO:0000313" key="5">
    <source>
        <dbReference type="EMBL" id="TBL78647.1"/>
    </source>
</evidence>
<proteinExistence type="inferred from homology"/>
<comment type="similarity">
    <text evidence="1">Belongs to the ATP-dependent AMP-binding enzyme family.</text>
</comment>
<dbReference type="GO" id="GO:0006631">
    <property type="term" value="P:fatty acid metabolic process"/>
    <property type="evidence" value="ECO:0007669"/>
    <property type="project" value="TreeGrafter"/>
</dbReference>
<keyword evidence="6" id="KW-1185">Reference proteome</keyword>
<dbReference type="SMART" id="SM00563">
    <property type="entry name" value="PlsC"/>
    <property type="match status" value="1"/>
</dbReference>
<dbReference type="InterPro" id="IPR002123">
    <property type="entry name" value="Plipid/glycerol_acylTrfase"/>
</dbReference>
<evidence type="ECO:0000256" key="1">
    <source>
        <dbReference type="ARBA" id="ARBA00006432"/>
    </source>
</evidence>
<dbReference type="RefSeq" id="WP_131014003.1">
    <property type="nucleotide sequence ID" value="NZ_SIRE01000009.1"/>
</dbReference>
<gene>
    <name evidence="5" type="ORF">EYB31_14210</name>
</gene>
<dbReference type="Gene3D" id="3.40.50.12780">
    <property type="entry name" value="N-terminal domain of ligase-like"/>
    <property type="match status" value="1"/>
</dbReference>
<dbReference type="Pfam" id="PF01553">
    <property type="entry name" value="Acyltransferase"/>
    <property type="match status" value="1"/>
</dbReference>
<dbReference type="SUPFAM" id="SSF56801">
    <property type="entry name" value="Acetyl-CoA synthetase-like"/>
    <property type="match status" value="1"/>
</dbReference>
<dbReference type="InterPro" id="IPR042099">
    <property type="entry name" value="ANL_N_sf"/>
</dbReference>
<dbReference type="GO" id="GO:0016746">
    <property type="term" value="F:acyltransferase activity"/>
    <property type="evidence" value="ECO:0007669"/>
    <property type="project" value="UniProtKB-KW"/>
</dbReference>
<evidence type="ECO:0000256" key="3">
    <source>
        <dbReference type="SAM" id="MobiDB-lite"/>
    </source>
</evidence>
<evidence type="ECO:0000259" key="4">
    <source>
        <dbReference type="SMART" id="SM00563"/>
    </source>
</evidence>
<dbReference type="Pfam" id="PF00501">
    <property type="entry name" value="AMP-binding"/>
    <property type="match status" value="1"/>
</dbReference>
<dbReference type="OrthoDB" id="9757771at2"/>
<dbReference type="PANTHER" id="PTHR43201">
    <property type="entry name" value="ACYL-COA SYNTHETASE"/>
    <property type="match status" value="1"/>
</dbReference>
<keyword evidence="5" id="KW-0012">Acyltransferase</keyword>
<dbReference type="Gene3D" id="3.30.300.30">
    <property type="match status" value="1"/>
</dbReference>
<accession>A0A4Q9DTV6</accession>
<comment type="caution">
    <text evidence="5">The sequence shown here is derived from an EMBL/GenBank/DDBJ whole genome shotgun (WGS) entry which is preliminary data.</text>
</comment>
<evidence type="ECO:0000256" key="2">
    <source>
        <dbReference type="ARBA" id="ARBA00022598"/>
    </source>
</evidence>
<name>A0A4Q9DTV6_9BACL</name>
<dbReference type="CDD" id="cd07989">
    <property type="entry name" value="LPLAT_AGPAT-like"/>
    <property type="match status" value="1"/>
</dbReference>
<feature type="region of interest" description="Disordered" evidence="3">
    <location>
        <begin position="697"/>
        <end position="716"/>
    </location>
</feature>
<keyword evidence="2" id="KW-0436">Ligase</keyword>
<dbReference type="EMBL" id="SIRE01000009">
    <property type="protein sequence ID" value="TBL78647.1"/>
    <property type="molecule type" value="Genomic_DNA"/>
</dbReference>
<keyword evidence="5" id="KW-0808">Transferase</keyword>
<organism evidence="5 6">
    <name type="scientific">Paenibacillus thalictri</name>
    <dbReference type="NCBI Taxonomy" id="2527873"/>
    <lineage>
        <taxon>Bacteria</taxon>
        <taxon>Bacillati</taxon>
        <taxon>Bacillota</taxon>
        <taxon>Bacilli</taxon>
        <taxon>Bacillales</taxon>
        <taxon>Paenibacillaceae</taxon>
        <taxon>Paenibacillus</taxon>
    </lineage>
</organism>
<dbReference type="AlphaFoldDB" id="A0A4Q9DTV6"/>
<sequence>MPLITALLRMFVRICFRPKVAGLEKLDLTQPAIVMPNHVSLLDAVILALYLPKDVTFVVNTDIAKRFGLLIRLRKHITVDPLNPYSVRRMVKVVQQGTPLLLFPEGRITTTGGMMKIYPGIGYIALKTGAALYPAAINGLERSKLSYLAGKVKQVWFPKVSVSIGDPFKIEFRKDEPLRRQKERAARLIQISLQEQLFRSRAKTGVNLFNELLDAVKTNGASVQICEDITQKATYRQLLIAAYALSRKLSGLLAGQQTAAVLLPNSIGHIAALLSLFRLGVSPAILNFSAGRQALMDACETADVRTVLTSRLFVEKAKLQPVIDSLQEGRTIVYLEDIRAAVASGDKLGALVDYILKKRALHEDGEVILFTSGSENKPKGVVLGHDNLLANALQARSVIDFTQKDKMFNAMPMFHSFGLTAGTLLPLLTGMKVYLYPSPLHYKVIPELVYDKNATILLGTSTFLAAYGKTAHPYDFYSLRLVVAGAEKLKDEVRQLWADKFGLRILEGYGTTEAAPVLSLNTPLQCRKGTVGKLLPGVEYRIEPVPGIEGGNLFVKGPNLMRGYLIHSAGFVPCPEWYDCGDVVEMDDEGYLTIKSRLKRFAKIGGEMVSLNLVEEVSTLCFKDAAVAAVNIPDPRKGEQVVLFYTGPVCQLAALKEYLKAGGYPPLLAPSRMVQTERLPLLGSGKTDYVSLKKIAQEEADRTSKSSPEEEGAHAV</sequence>
<reference evidence="5 6" key="1">
    <citation type="submission" date="2019-02" db="EMBL/GenBank/DDBJ databases">
        <title>Paenibacillus sp. nov., isolated from surface-sterilized tissue of Thalictrum simplex L.</title>
        <authorList>
            <person name="Tuo L."/>
        </authorList>
    </citation>
    <scope>NUCLEOTIDE SEQUENCE [LARGE SCALE GENOMIC DNA]</scope>
    <source>
        <strain evidence="5 6">N2SHLJ1</strain>
    </source>
</reference>
<feature type="domain" description="Phospholipid/glycerol acyltransferase" evidence="4">
    <location>
        <begin position="32"/>
        <end position="140"/>
    </location>
</feature>
<dbReference type="GO" id="GO:0031956">
    <property type="term" value="F:medium-chain fatty acid-CoA ligase activity"/>
    <property type="evidence" value="ECO:0007669"/>
    <property type="project" value="TreeGrafter"/>
</dbReference>
<dbReference type="InterPro" id="IPR000873">
    <property type="entry name" value="AMP-dep_synth/lig_dom"/>
</dbReference>